<dbReference type="PANTHER" id="PTHR35004:SF6">
    <property type="entry name" value="TRANSPOSASE"/>
    <property type="match status" value="1"/>
</dbReference>
<sequence length="220" mass="25340">MTGVWEIVKIHECREAGLSKAATANRLSKDRGTVAKYWDGTKLPLQKPTYQRPTKIDPYKEYIIARLEKWPELSADRIYQEIKLQGYNGSPRTVRRHVAKLRPQKVREYKPYETMPGEQAQIDWGHFGDIIENGQRKKLYAFVFCLSWSRIRYVEFITSLNMAIFNGCLHRALNYVGGVPSTILFDNAKTIVSERVGTAIRFNPELLETALAYGFTPKAH</sequence>
<dbReference type="PROSITE" id="PS50994">
    <property type="entry name" value="INTEGRASE"/>
    <property type="match status" value="1"/>
</dbReference>
<evidence type="ECO:0000313" key="3">
    <source>
        <dbReference type="Proteomes" id="UP000199584"/>
    </source>
</evidence>
<reference evidence="3" key="1">
    <citation type="submission" date="2016-10" db="EMBL/GenBank/DDBJ databases">
        <authorList>
            <person name="Varghese N."/>
            <person name="Submissions S."/>
        </authorList>
    </citation>
    <scope>NUCLEOTIDE SEQUENCE [LARGE SCALE GENOMIC DNA]</scope>
    <source>
        <strain evidence="3">DSM 3669</strain>
    </source>
</reference>
<dbReference type="SUPFAM" id="SSF53098">
    <property type="entry name" value="Ribonuclease H-like"/>
    <property type="match status" value="1"/>
</dbReference>
<dbReference type="NCBIfam" id="NF033546">
    <property type="entry name" value="transpos_IS21"/>
    <property type="match status" value="1"/>
</dbReference>
<dbReference type="EMBL" id="FOYM01000045">
    <property type="protein sequence ID" value="SFR17198.1"/>
    <property type="molecule type" value="Genomic_DNA"/>
</dbReference>
<dbReference type="AlphaFoldDB" id="A0A1I6EI55"/>
<gene>
    <name evidence="2" type="ORF">SAMN05660706_1451</name>
</gene>
<dbReference type="InterPro" id="IPR012337">
    <property type="entry name" value="RNaseH-like_sf"/>
</dbReference>
<name>A0A1I6EI55_9FIRM</name>
<feature type="domain" description="Integrase catalytic" evidence="1">
    <location>
        <begin position="112"/>
        <end position="220"/>
    </location>
</feature>
<keyword evidence="3" id="KW-1185">Reference proteome</keyword>
<dbReference type="GO" id="GO:0015074">
    <property type="term" value="P:DNA integration"/>
    <property type="evidence" value="ECO:0007669"/>
    <property type="project" value="InterPro"/>
</dbReference>
<dbReference type="STRING" id="39060.SAMN05660706_1451"/>
<organism evidence="2 3">
    <name type="scientific">Desulfoscipio geothermicus DSM 3669</name>
    <dbReference type="NCBI Taxonomy" id="1121426"/>
    <lineage>
        <taxon>Bacteria</taxon>
        <taxon>Bacillati</taxon>
        <taxon>Bacillota</taxon>
        <taxon>Clostridia</taxon>
        <taxon>Eubacteriales</taxon>
        <taxon>Desulfallaceae</taxon>
        <taxon>Desulfoscipio</taxon>
    </lineage>
</organism>
<protein>
    <submittedName>
        <fullName evidence="2">Transposase</fullName>
    </submittedName>
</protein>
<accession>A0A1I6EI55</accession>
<proteinExistence type="predicted"/>
<dbReference type="Proteomes" id="UP000199584">
    <property type="component" value="Unassembled WGS sequence"/>
</dbReference>
<dbReference type="InterPro" id="IPR001584">
    <property type="entry name" value="Integrase_cat-core"/>
</dbReference>
<dbReference type="PANTHER" id="PTHR35004">
    <property type="entry name" value="TRANSPOSASE RV3428C-RELATED"/>
    <property type="match status" value="1"/>
</dbReference>
<evidence type="ECO:0000313" key="2">
    <source>
        <dbReference type="EMBL" id="SFR17198.1"/>
    </source>
</evidence>
<evidence type="ECO:0000259" key="1">
    <source>
        <dbReference type="PROSITE" id="PS50994"/>
    </source>
</evidence>